<comment type="similarity">
    <text evidence="2">Belongs to the universal ribosomal protein uL18 family.</text>
</comment>
<dbReference type="SUPFAM" id="SSF53137">
    <property type="entry name" value="Translational machinery components"/>
    <property type="match status" value="1"/>
</dbReference>
<dbReference type="SMR" id="A0A1S3XI79"/>
<dbReference type="GO" id="GO:0006412">
    <property type="term" value="P:translation"/>
    <property type="evidence" value="ECO:0007669"/>
    <property type="project" value="InterPro"/>
</dbReference>
<comment type="subunit">
    <text evidence="3">Component of the large ribosomal subunit (LSU).</text>
</comment>
<dbReference type="GO" id="GO:0000027">
    <property type="term" value="P:ribosomal large subunit assembly"/>
    <property type="evidence" value="ECO:0000318"/>
    <property type="project" value="GO_Central"/>
</dbReference>
<dbReference type="GO" id="GO:0009955">
    <property type="term" value="P:adaxial/abaxial pattern specification"/>
    <property type="evidence" value="ECO:0007669"/>
    <property type="project" value="UniProtKB-ARBA"/>
</dbReference>
<comment type="subcellular location">
    <subcellularLocation>
        <location evidence="1">Cytoplasm</location>
    </subcellularLocation>
</comment>
<name>A0A1S3XI79_TOBAC</name>
<evidence type="ECO:0000256" key="7">
    <source>
        <dbReference type="SAM" id="MobiDB-lite"/>
    </source>
</evidence>
<evidence type="ECO:0000256" key="2">
    <source>
        <dbReference type="ARBA" id="ARBA00007116"/>
    </source>
</evidence>
<dbReference type="PANTHER" id="PTHR23410:SF20">
    <property type="entry name" value="60S RIBOSOMAL PROTEIN L5-LIKE"/>
    <property type="match status" value="1"/>
</dbReference>
<dbReference type="STRING" id="4097.A0A1S3XI79"/>
<dbReference type="CDD" id="cd00432">
    <property type="entry name" value="Ribosomal_L18_L5e"/>
    <property type="match status" value="1"/>
</dbReference>
<dbReference type="KEGG" id="nta:107765428"/>
<dbReference type="GO" id="GO:0008097">
    <property type="term" value="F:5S rRNA binding"/>
    <property type="evidence" value="ECO:0000318"/>
    <property type="project" value="GO_Central"/>
</dbReference>
<evidence type="ECO:0000256" key="3">
    <source>
        <dbReference type="ARBA" id="ARBA00011113"/>
    </source>
</evidence>
<dbReference type="OrthoDB" id="1224046at2759"/>
<evidence type="ECO:0000256" key="1">
    <source>
        <dbReference type="ARBA" id="ARBA00004496"/>
    </source>
</evidence>
<dbReference type="GO" id="GO:0003735">
    <property type="term" value="F:structural constituent of ribosome"/>
    <property type="evidence" value="ECO:0000318"/>
    <property type="project" value="GO_Central"/>
</dbReference>
<dbReference type="Gene3D" id="3.30.420.100">
    <property type="match status" value="1"/>
</dbReference>
<dbReference type="FunFam" id="3.30.420.100:FF:000002">
    <property type="entry name" value="60S ribosomal protein L5"/>
    <property type="match status" value="1"/>
</dbReference>
<proteinExistence type="inferred from homology"/>
<dbReference type="PRINTS" id="PR00058">
    <property type="entry name" value="RIBOSOMALL5"/>
</dbReference>
<sequence length="301" mass="34512">MAFIKVQKTRAYFKRFQVKFKRRREGKTDYRARNRLINQDKNKYNTPKYRFVVRFTNKDIIAQIVSASIAGDMILASAYAHELPRYGLKVGLTNYAAAYCTGLLLARRVLKKLEMDEEYEGNLDVNGEDYSVEPAESRRPFRALLDVGLVRTTTGNRVFGALKGALDGGIDIPHSEKRFAGFGKDSKQLDAGVHRKYIYGGHVSAYMKTLMEDEPEKYQSHFSEYIKTGLEADDLEEMYKKVHAAIRADPSSKKSDKQPPKQRKRYNLKKLTYDERKARLIERLNALNAAAGNDDDEEDDD</sequence>
<dbReference type="HAMAP" id="MF_01337_A">
    <property type="entry name" value="Ribosomal_uL18_A"/>
    <property type="match status" value="1"/>
</dbReference>
<reference evidence="9" key="1">
    <citation type="submission" date="2025-08" db="UniProtKB">
        <authorList>
            <consortium name="RefSeq"/>
        </authorList>
    </citation>
    <scope>IDENTIFICATION</scope>
</reference>
<dbReference type="InterPro" id="IPR057268">
    <property type="entry name" value="Ribosomal_L18"/>
</dbReference>
<dbReference type="Pfam" id="PF14204">
    <property type="entry name" value="Ribosomal_L18_c"/>
    <property type="match status" value="1"/>
</dbReference>
<dbReference type="Pfam" id="PF17144">
    <property type="entry name" value="Ribosomal_L5e"/>
    <property type="match status" value="1"/>
</dbReference>
<feature type="domain" description="Large ribosomal subunit protein uL18 C-terminal eukaryotes" evidence="8">
    <location>
        <begin position="235"/>
        <end position="289"/>
    </location>
</feature>
<feature type="compositionally biased region" description="Basic and acidic residues" evidence="7">
    <location>
        <begin position="250"/>
        <end position="259"/>
    </location>
</feature>
<dbReference type="AlphaFoldDB" id="A0A1S3XI79"/>
<keyword evidence="5" id="KW-0689">Ribosomal protein</keyword>
<organism evidence="9">
    <name type="scientific">Nicotiana tabacum</name>
    <name type="common">Common tobacco</name>
    <dbReference type="NCBI Taxonomy" id="4097"/>
    <lineage>
        <taxon>Eukaryota</taxon>
        <taxon>Viridiplantae</taxon>
        <taxon>Streptophyta</taxon>
        <taxon>Embryophyta</taxon>
        <taxon>Tracheophyta</taxon>
        <taxon>Spermatophyta</taxon>
        <taxon>Magnoliopsida</taxon>
        <taxon>eudicotyledons</taxon>
        <taxon>Gunneridae</taxon>
        <taxon>Pentapetalae</taxon>
        <taxon>asterids</taxon>
        <taxon>lamiids</taxon>
        <taxon>Solanales</taxon>
        <taxon>Solanaceae</taxon>
        <taxon>Nicotianoideae</taxon>
        <taxon>Nicotianeae</taxon>
        <taxon>Nicotiana</taxon>
    </lineage>
</organism>
<dbReference type="GO" id="GO:0022625">
    <property type="term" value="C:cytosolic large ribosomal subunit"/>
    <property type="evidence" value="ECO:0000318"/>
    <property type="project" value="GO_Central"/>
</dbReference>
<dbReference type="OMA" id="IYEAQVE"/>
<evidence type="ECO:0000256" key="5">
    <source>
        <dbReference type="ARBA" id="ARBA00022980"/>
    </source>
</evidence>
<keyword evidence="6" id="KW-0687">Ribonucleoprotein</keyword>
<dbReference type="PANTHER" id="PTHR23410">
    <property type="entry name" value="RIBOSOMAL PROTEIN L5-RELATED"/>
    <property type="match status" value="1"/>
</dbReference>
<dbReference type="PaxDb" id="4097-A0A1S3XI79"/>
<dbReference type="InterPro" id="IPR005485">
    <property type="entry name" value="Rbsml_uL18_euk_arch"/>
</dbReference>
<keyword evidence="4" id="KW-0963">Cytoplasm</keyword>
<evidence type="ECO:0000256" key="4">
    <source>
        <dbReference type="ARBA" id="ARBA00022490"/>
    </source>
</evidence>
<evidence type="ECO:0000313" key="9">
    <source>
        <dbReference type="RefSeq" id="XP_016439554.1"/>
    </source>
</evidence>
<dbReference type="GO" id="GO:0051301">
    <property type="term" value="P:cell division"/>
    <property type="evidence" value="ECO:0007669"/>
    <property type="project" value="UniProtKB-ARBA"/>
</dbReference>
<dbReference type="GO" id="GO:0009965">
    <property type="term" value="P:leaf morphogenesis"/>
    <property type="evidence" value="ECO:0007669"/>
    <property type="project" value="UniProtKB-ARBA"/>
</dbReference>
<dbReference type="InterPro" id="IPR025607">
    <property type="entry name" value="Ribosomal_uL18_C_euk"/>
</dbReference>
<dbReference type="RefSeq" id="XP_016439554.1">
    <property type="nucleotide sequence ID" value="XM_016584068.1"/>
</dbReference>
<feature type="region of interest" description="Disordered" evidence="7">
    <location>
        <begin position="247"/>
        <end position="271"/>
    </location>
</feature>
<evidence type="ECO:0000259" key="8">
    <source>
        <dbReference type="Pfam" id="PF14204"/>
    </source>
</evidence>
<accession>A0A1S3XI79</accession>
<protein>
    <submittedName>
        <fullName evidence="9">60S ribosomal protein L5-like</fullName>
    </submittedName>
</protein>
<evidence type="ECO:0000256" key="6">
    <source>
        <dbReference type="ARBA" id="ARBA00023274"/>
    </source>
</evidence>
<gene>
    <name evidence="9" type="primary">LOC107765428</name>
</gene>